<dbReference type="eggNOG" id="COG0381">
    <property type="taxonomic scope" value="Bacteria"/>
</dbReference>
<evidence type="ECO:0000313" key="6">
    <source>
        <dbReference type="EMBL" id="CCW36283.1"/>
    </source>
</evidence>
<dbReference type="STRING" id="454171.CP488_01605"/>
<reference evidence="7" key="1">
    <citation type="submission" date="2013-03" db="EMBL/GenBank/DDBJ databases">
        <title>Genome sequence of Chthonomonas calidirosea, the first sequenced genome from the Armatimonadetes phylum (formally candidate division OP10).</title>
        <authorList>
            <person name="Lee K.C.Y."/>
            <person name="Morgan X.C."/>
            <person name="Dunfield P.F."/>
            <person name="Tamas I."/>
            <person name="Houghton K.M."/>
            <person name="Vyssotski M."/>
            <person name="Ryan J.L.J."/>
            <person name="Lagutin K."/>
            <person name="McDonald I.R."/>
            <person name="Stott M.B."/>
        </authorList>
    </citation>
    <scope>NUCLEOTIDE SEQUENCE [LARGE SCALE GENOMIC DNA]</scope>
    <source>
        <strain evidence="7">DSM 23976 / ICMP 18418 / T49</strain>
    </source>
</reference>
<evidence type="ECO:0000256" key="3">
    <source>
        <dbReference type="ARBA" id="ARBA00038858"/>
    </source>
</evidence>
<dbReference type="Pfam" id="PF02350">
    <property type="entry name" value="Epimerase_2"/>
    <property type="match status" value="1"/>
</dbReference>
<dbReference type="PANTHER" id="PTHR43174">
    <property type="entry name" value="UDP-N-ACETYLGLUCOSAMINE 2-EPIMERASE"/>
    <property type="match status" value="1"/>
</dbReference>
<accession>S0EWK3</accession>
<dbReference type="EMBL" id="HF951689">
    <property type="protein sequence ID" value="CCW36283.1"/>
    <property type="molecule type" value="Genomic_DNA"/>
</dbReference>
<dbReference type="KEGG" id="ccz:CCALI_02485"/>
<gene>
    <name evidence="6" type="ORF">CCALI_02485</name>
</gene>
<evidence type="ECO:0000259" key="5">
    <source>
        <dbReference type="Pfam" id="PF02350"/>
    </source>
</evidence>
<dbReference type="InterPro" id="IPR029767">
    <property type="entry name" value="WecB-like"/>
</dbReference>
<comment type="similarity">
    <text evidence="2 4">Belongs to the UDP-N-acetylglucosamine 2-epimerase family.</text>
</comment>
<organism evidence="6 7">
    <name type="scientific">Chthonomonas calidirosea (strain DSM 23976 / ICMP 18418 / T49)</name>
    <dbReference type="NCBI Taxonomy" id="1303518"/>
    <lineage>
        <taxon>Bacteria</taxon>
        <taxon>Bacillati</taxon>
        <taxon>Armatimonadota</taxon>
        <taxon>Chthonomonadia</taxon>
        <taxon>Chthonomonadales</taxon>
        <taxon>Chthonomonadaceae</taxon>
        <taxon>Chthonomonas</taxon>
    </lineage>
</organism>
<dbReference type="Gene3D" id="3.40.50.2000">
    <property type="entry name" value="Glycogen Phosphorylase B"/>
    <property type="match status" value="2"/>
</dbReference>
<dbReference type="HOGENOM" id="CLU_041674_1_0_0"/>
<dbReference type="InParanoid" id="S0EWK3"/>
<protein>
    <recommendedName>
        <fullName evidence="3">UDP-N-acetylglucosamine 2-epimerase (non-hydrolyzing)</fullName>
        <ecNumber evidence="3">5.1.3.14</ecNumber>
    </recommendedName>
</protein>
<dbReference type="CDD" id="cd03786">
    <property type="entry name" value="GTB_UDP-GlcNAc_2-Epimerase"/>
    <property type="match status" value="1"/>
</dbReference>
<evidence type="ECO:0000313" key="7">
    <source>
        <dbReference type="Proteomes" id="UP000014227"/>
    </source>
</evidence>
<proteinExistence type="inferred from homology"/>
<dbReference type="FunCoup" id="S0EWK3">
    <property type="interactions" value="196"/>
</dbReference>
<dbReference type="SUPFAM" id="SSF53756">
    <property type="entry name" value="UDP-Glycosyltransferase/glycogen phosphorylase"/>
    <property type="match status" value="1"/>
</dbReference>
<keyword evidence="7" id="KW-1185">Reference proteome</keyword>
<dbReference type="GO" id="GO:0008761">
    <property type="term" value="F:UDP-N-acetylglucosamine 2-epimerase activity"/>
    <property type="evidence" value="ECO:0007669"/>
    <property type="project" value="UniProtKB-EC"/>
</dbReference>
<dbReference type="Proteomes" id="UP000014227">
    <property type="component" value="Chromosome I"/>
</dbReference>
<evidence type="ECO:0000256" key="1">
    <source>
        <dbReference type="ARBA" id="ARBA00023235"/>
    </source>
</evidence>
<sequence length="378" mass="41536">MAEASVPKRVLCVFGTRPDTVKMAPVVHALKRYPQDFTVRVVVTGQHREQMEQALRVFQITPDCDLAIMQHGQTLAQITIRALEGLDAELSSHPADICLAQGDTTTTFVAALAAFYHKVPFGHVEAGLRTGQRYDPFPEEMNRRLTAPLATWHFAPTEQARENLLREGIAPHTIFVTGNTSIDALLSVAAQPATFDDARLKAIVESDRRLILVTAHRRENWGAPMERIARALALLAQRFPDCTIVVAMHRNPIVRQTLQSVLADVEGVVLVEPQEYVPFVHLMKRATLILTDSGGVQEEAPALGVPVLVLRETTERPEGVAAGTNRLVGTDVETIVAEASRLLNDPEAYAQMARAVNPYGDGHAAERIVAVLRQSEAY</sequence>
<dbReference type="NCBIfam" id="TIGR00236">
    <property type="entry name" value="wecB"/>
    <property type="match status" value="1"/>
</dbReference>
<evidence type="ECO:0000256" key="2">
    <source>
        <dbReference type="ARBA" id="ARBA00038209"/>
    </source>
</evidence>
<dbReference type="EC" id="5.1.3.14" evidence="3"/>
<dbReference type="RefSeq" id="WP_016483795.1">
    <property type="nucleotide sequence ID" value="NC_021487.1"/>
</dbReference>
<dbReference type="OrthoDB" id="9803238at2"/>
<keyword evidence="1 4" id="KW-0413">Isomerase</keyword>
<name>S0EWK3_CHTCT</name>
<dbReference type="PATRIC" id="fig|1303518.3.peg.2582"/>
<evidence type="ECO:0000256" key="4">
    <source>
        <dbReference type="RuleBase" id="RU003513"/>
    </source>
</evidence>
<dbReference type="InterPro" id="IPR003331">
    <property type="entry name" value="UDP_GlcNAc_Epimerase_2_dom"/>
</dbReference>
<feature type="domain" description="UDP-N-acetylglucosamine 2-epimerase" evidence="5">
    <location>
        <begin position="32"/>
        <end position="373"/>
    </location>
</feature>
<dbReference type="PANTHER" id="PTHR43174:SF2">
    <property type="entry name" value="UDP-N-ACETYLGLUCOSAMINE 2-EPIMERASE"/>
    <property type="match status" value="1"/>
</dbReference>
<dbReference type="AlphaFoldDB" id="S0EWK3"/>